<comment type="caution">
    <text evidence="3">The sequence shown here is derived from an EMBL/GenBank/DDBJ whole genome shotgun (WGS) entry which is preliminary data.</text>
</comment>
<reference evidence="3 4" key="1">
    <citation type="submission" date="2024-09" db="EMBL/GenBank/DDBJ databases">
        <authorList>
            <person name="Sun Q."/>
            <person name="Mori K."/>
        </authorList>
    </citation>
    <scope>NUCLEOTIDE SEQUENCE [LARGE SCALE GENOMIC DNA]</scope>
    <source>
        <strain evidence="3 4">CICC 11035S</strain>
    </source>
</reference>
<evidence type="ECO:0000313" key="4">
    <source>
        <dbReference type="Proteomes" id="UP001589858"/>
    </source>
</evidence>
<dbReference type="InterPro" id="IPR035965">
    <property type="entry name" value="PAS-like_dom_sf"/>
</dbReference>
<keyword evidence="4" id="KW-1185">Reference proteome</keyword>
<dbReference type="Pfam" id="PF00990">
    <property type="entry name" value="GGDEF"/>
    <property type="match status" value="1"/>
</dbReference>
<dbReference type="CDD" id="cd00130">
    <property type="entry name" value="PAS"/>
    <property type="match status" value="1"/>
</dbReference>
<dbReference type="InterPro" id="IPR013656">
    <property type="entry name" value="PAS_4"/>
</dbReference>
<dbReference type="PANTHER" id="PTHR44757">
    <property type="entry name" value="DIGUANYLATE CYCLASE DGCP"/>
    <property type="match status" value="1"/>
</dbReference>
<dbReference type="Pfam" id="PF08448">
    <property type="entry name" value="PAS_4"/>
    <property type="match status" value="1"/>
</dbReference>
<dbReference type="SUPFAM" id="SSF55785">
    <property type="entry name" value="PYP-like sensor domain (PAS domain)"/>
    <property type="match status" value="1"/>
</dbReference>
<gene>
    <name evidence="3" type="ORF">ACFFF8_05935</name>
</gene>
<dbReference type="Gene3D" id="3.30.450.20">
    <property type="entry name" value="PAS domain"/>
    <property type="match status" value="1"/>
</dbReference>
<dbReference type="EMBL" id="JBHLTM010000026">
    <property type="protein sequence ID" value="MFC0684127.1"/>
    <property type="molecule type" value="Genomic_DNA"/>
</dbReference>
<dbReference type="NCBIfam" id="TIGR00229">
    <property type="entry name" value="sensory_box"/>
    <property type="match status" value="1"/>
</dbReference>
<evidence type="ECO:0000313" key="3">
    <source>
        <dbReference type="EMBL" id="MFC0684127.1"/>
    </source>
</evidence>
<dbReference type="PANTHER" id="PTHR44757:SF2">
    <property type="entry name" value="BIOFILM ARCHITECTURE MAINTENANCE PROTEIN MBAA"/>
    <property type="match status" value="1"/>
</dbReference>
<feature type="domain" description="GGDEF" evidence="2">
    <location>
        <begin position="162"/>
        <end position="292"/>
    </location>
</feature>
<dbReference type="PROSITE" id="PS50887">
    <property type="entry name" value="GGDEF"/>
    <property type="match status" value="1"/>
</dbReference>
<dbReference type="SUPFAM" id="SSF55073">
    <property type="entry name" value="Nucleotide cyclase"/>
    <property type="match status" value="1"/>
</dbReference>
<dbReference type="InterPro" id="IPR029787">
    <property type="entry name" value="Nucleotide_cyclase"/>
</dbReference>
<dbReference type="InterPro" id="IPR000700">
    <property type="entry name" value="PAS-assoc_C"/>
</dbReference>
<dbReference type="InterPro" id="IPR000014">
    <property type="entry name" value="PAS"/>
</dbReference>
<dbReference type="RefSeq" id="WP_267218259.1">
    <property type="nucleotide sequence ID" value="NZ_JAPCWC010000001.1"/>
</dbReference>
<dbReference type="Proteomes" id="UP001589858">
    <property type="component" value="Unassembled WGS sequence"/>
</dbReference>
<dbReference type="SMART" id="SM00267">
    <property type="entry name" value="GGDEF"/>
    <property type="match status" value="1"/>
</dbReference>
<sequence length="315" mass="34595">MEFTFRESWTLFGLLAETTSDIILKTDLQGCIVQASSGIARLGVRIDPAVTGPHLLDVVSDSARSAVAEALDAALAGAQTGNWVEFPAISPDERDTWYELQARALRDDAGVVYGALAVMRSIDEKRVLKDQLFAATYTDPLTRLTNRAAFISMLEHMIEAQMDGCLAMFSIDFFRTINMKYGQHTGDDVLRVFADLLREMLRSDDLISRIGSERFAVLLPRTSPEQAQAICSRVVATLADLRQTVGESRMAITASGSVARIGDSLDSTIERAELALFFAKAKGRNRLEMEKPRAVQMQPDAALSGSALSHRFQSL</sequence>
<dbReference type="PROSITE" id="PS50113">
    <property type="entry name" value="PAC"/>
    <property type="match status" value="1"/>
</dbReference>
<dbReference type="InterPro" id="IPR043128">
    <property type="entry name" value="Rev_trsase/Diguanyl_cyclase"/>
</dbReference>
<name>A0ABV6S4G7_9SPHN</name>
<dbReference type="NCBIfam" id="TIGR00254">
    <property type="entry name" value="GGDEF"/>
    <property type="match status" value="1"/>
</dbReference>
<proteinExistence type="predicted"/>
<evidence type="ECO:0000259" key="2">
    <source>
        <dbReference type="PROSITE" id="PS50887"/>
    </source>
</evidence>
<accession>A0ABV6S4G7</accession>
<dbReference type="InterPro" id="IPR052155">
    <property type="entry name" value="Biofilm_reg_signaling"/>
</dbReference>
<organism evidence="3 4">
    <name type="scientific">Novosphingobium clariflavum</name>
    <dbReference type="NCBI Taxonomy" id="2029884"/>
    <lineage>
        <taxon>Bacteria</taxon>
        <taxon>Pseudomonadati</taxon>
        <taxon>Pseudomonadota</taxon>
        <taxon>Alphaproteobacteria</taxon>
        <taxon>Sphingomonadales</taxon>
        <taxon>Sphingomonadaceae</taxon>
        <taxon>Novosphingobium</taxon>
    </lineage>
</organism>
<protein>
    <submittedName>
        <fullName evidence="3">GGDEF domain-containing protein</fullName>
    </submittedName>
</protein>
<evidence type="ECO:0000259" key="1">
    <source>
        <dbReference type="PROSITE" id="PS50113"/>
    </source>
</evidence>
<dbReference type="InterPro" id="IPR000160">
    <property type="entry name" value="GGDEF_dom"/>
</dbReference>
<dbReference type="CDD" id="cd01949">
    <property type="entry name" value="GGDEF"/>
    <property type="match status" value="1"/>
</dbReference>
<dbReference type="Gene3D" id="3.30.70.270">
    <property type="match status" value="1"/>
</dbReference>
<feature type="domain" description="PAC" evidence="1">
    <location>
        <begin position="82"/>
        <end position="134"/>
    </location>
</feature>